<proteinExistence type="predicted"/>
<accession>A0A1M5HFQ9</accession>
<gene>
    <name evidence="1" type="ORF">SAMN05443549_102217</name>
</gene>
<protein>
    <submittedName>
        <fullName evidence="1">Uncharacterized protein</fullName>
    </submittedName>
</protein>
<reference evidence="2" key="1">
    <citation type="submission" date="2016-11" db="EMBL/GenBank/DDBJ databases">
        <authorList>
            <person name="Varghese N."/>
            <person name="Submissions S."/>
        </authorList>
    </citation>
    <scope>NUCLEOTIDE SEQUENCE [LARGE SCALE GENOMIC DNA]</scope>
    <source>
        <strain evidence="2">DSM 19978</strain>
    </source>
</reference>
<evidence type="ECO:0000313" key="2">
    <source>
        <dbReference type="Proteomes" id="UP000184516"/>
    </source>
</evidence>
<organism evidence="1 2">
    <name type="scientific">Flavobacterium fluvii</name>
    <dbReference type="NCBI Taxonomy" id="468056"/>
    <lineage>
        <taxon>Bacteria</taxon>
        <taxon>Pseudomonadati</taxon>
        <taxon>Bacteroidota</taxon>
        <taxon>Flavobacteriia</taxon>
        <taxon>Flavobacteriales</taxon>
        <taxon>Flavobacteriaceae</taxon>
        <taxon>Flavobacterium</taxon>
    </lineage>
</organism>
<name>A0A1M5HFQ9_9FLAO</name>
<evidence type="ECO:0000313" key="1">
    <source>
        <dbReference type="EMBL" id="SHG14796.1"/>
    </source>
</evidence>
<dbReference type="EMBL" id="FQWB01000002">
    <property type="protein sequence ID" value="SHG14796.1"/>
    <property type="molecule type" value="Genomic_DNA"/>
</dbReference>
<dbReference type="Proteomes" id="UP000184516">
    <property type="component" value="Unassembled WGS sequence"/>
</dbReference>
<keyword evidence="2" id="KW-1185">Reference proteome</keyword>
<dbReference type="AlphaFoldDB" id="A0A1M5HFQ9"/>
<sequence>MIYWLFVFLIPFYIKRKTTAANIDAITDLGNKPNGKMVLYLG</sequence>